<accession>A0AAV5RAV3</accession>
<feature type="transmembrane region" description="Helical" evidence="1">
    <location>
        <begin position="157"/>
        <end position="177"/>
    </location>
</feature>
<protein>
    <submittedName>
        <fullName evidence="2">Uncharacterized protein</fullName>
    </submittedName>
</protein>
<keyword evidence="1" id="KW-1133">Transmembrane helix</keyword>
<proteinExistence type="predicted"/>
<comment type="caution">
    <text evidence="2">The sequence shown here is derived from an EMBL/GenBank/DDBJ whole genome shotgun (WGS) entry which is preliminary data.</text>
</comment>
<dbReference type="Proteomes" id="UP001378960">
    <property type="component" value="Unassembled WGS sequence"/>
</dbReference>
<feature type="transmembrane region" description="Helical" evidence="1">
    <location>
        <begin position="183"/>
        <end position="204"/>
    </location>
</feature>
<evidence type="ECO:0000256" key="1">
    <source>
        <dbReference type="SAM" id="Phobius"/>
    </source>
</evidence>
<keyword evidence="1" id="KW-0472">Membrane</keyword>
<keyword evidence="1" id="KW-0812">Transmembrane</keyword>
<dbReference type="EMBL" id="BTGB01000009">
    <property type="protein sequence ID" value="GMM48287.1"/>
    <property type="molecule type" value="Genomic_DNA"/>
</dbReference>
<evidence type="ECO:0000313" key="2">
    <source>
        <dbReference type="EMBL" id="GMM48287.1"/>
    </source>
</evidence>
<keyword evidence="3" id="KW-1185">Reference proteome</keyword>
<sequence>MNSPQSVRSNAQVSKKSLDLLLFKIDDVMSPATNVPVRSNHKKGFEANPIDVIDDDIETIDITKPSKEQERHCSKKSFNTSPILSTLMALSTPADALPININKENDSKVNIPITESYFILIPFVLYFSITLLNTRFTIHDINEDSDNNYNFLHLTKLSLILISWILFSYSVYLYSTVQTEIKILLYIQTIATFISFSLCVLKLFRNKLSTEKFIPLQITT</sequence>
<organism evidence="2 3">
    <name type="scientific">Pichia kluyveri</name>
    <name type="common">Yeast</name>
    <dbReference type="NCBI Taxonomy" id="36015"/>
    <lineage>
        <taxon>Eukaryota</taxon>
        <taxon>Fungi</taxon>
        <taxon>Dikarya</taxon>
        <taxon>Ascomycota</taxon>
        <taxon>Saccharomycotina</taxon>
        <taxon>Pichiomycetes</taxon>
        <taxon>Pichiales</taxon>
        <taxon>Pichiaceae</taxon>
        <taxon>Pichia</taxon>
    </lineage>
</organism>
<name>A0AAV5RAV3_PICKL</name>
<reference evidence="2 3" key="1">
    <citation type="journal article" date="2023" name="Elife">
        <title>Identification of key yeast species and microbe-microbe interactions impacting larval growth of Drosophila in the wild.</title>
        <authorList>
            <person name="Mure A."/>
            <person name="Sugiura Y."/>
            <person name="Maeda R."/>
            <person name="Honda K."/>
            <person name="Sakurai N."/>
            <person name="Takahashi Y."/>
            <person name="Watada M."/>
            <person name="Katoh T."/>
            <person name="Gotoh A."/>
            <person name="Gotoh Y."/>
            <person name="Taniguchi I."/>
            <person name="Nakamura K."/>
            <person name="Hayashi T."/>
            <person name="Katayama T."/>
            <person name="Uemura T."/>
            <person name="Hattori Y."/>
        </authorList>
    </citation>
    <scope>NUCLEOTIDE SEQUENCE [LARGE SCALE GENOMIC DNA]</scope>
    <source>
        <strain evidence="2 3">PK-24</strain>
    </source>
</reference>
<gene>
    <name evidence="2" type="ORF">DAPK24_048850</name>
</gene>
<evidence type="ECO:0000313" key="3">
    <source>
        <dbReference type="Proteomes" id="UP001378960"/>
    </source>
</evidence>
<feature type="transmembrane region" description="Helical" evidence="1">
    <location>
        <begin position="117"/>
        <end position="136"/>
    </location>
</feature>
<dbReference type="AlphaFoldDB" id="A0AAV5RAV3"/>